<evidence type="ECO:0000313" key="20">
    <source>
        <dbReference type="Proteomes" id="UP000301751"/>
    </source>
</evidence>
<dbReference type="SUPFAM" id="SSF55785">
    <property type="entry name" value="PYP-like sensor domain (PAS domain)"/>
    <property type="match status" value="1"/>
</dbReference>
<evidence type="ECO:0000256" key="15">
    <source>
        <dbReference type="PROSITE-ProRule" id="PRU00169"/>
    </source>
</evidence>
<dbReference type="EC" id="2.7.13.3" evidence="2"/>
<protein>
    <recommendedName>
        <fullName evidence="13">Sensory/regulatory protein RpfC</fullName>
        <ecNumber evidence="2">2.7.13.3</ecNumber>
    </recommendedName>
    <alternativeName>
        <fullName evidence="14">Virulence sensor protein BvgS</fullName>
    </alternativeName>
</protein>
<dbReference type="Pfam" id="PF00072">
    <property type="entry name" value="Response_reg"/>
    <property type="match status" value="1"/>
</dbReference>
<dbReference type="SUPFAM" id="SSF52172">
    <property type="entry name" value="CheY-like"/>
    <property type="match status" value="1"/>
</dbReference>
<dbReference type="InterPro" id="IPR004358">
    <property type="entry name" value="Sig_transdc_His_kin-like_C"/>
</dbReference>
<evidence type="ECO:0000259" key="18">
    <source>
        <dbReference type="PROSITE" id="PS50112"/>
    </source>
</evidence>
<dbReference type="SUPFAM" id="SSF47384">
    <property type="entry name" value="Homodimeric domain of signal transducing histidine kinase"/>
    <property type="match status" value="1"/>
</dbReference>
<dbReference type="InterPro" id="IPR005467">
    <property type="entry name" value="His_kinase_dom"/>
</dbReference>
<accession>A0A480AN00</accession>
<dbReference type="SMART" id="SM00091">
    <property type="entry name" value="PAS"/>
    <property type="match status" value="1"/>
</dbReference>
<feature type="domain" description="Histidine kinase" evidence="16">
    <location>
        <begin position="469"/>
        <end position="689"/>
    </location>
</feature>
<dbReference type="GO" id="GO:0000155">
    <property type="term" value="F:phosphorelay sensor kinase activity"/>
    <property type="evidence" value="ECO:0007669"/>
    <property type="project" value="InterPro"/>
</dbReference>
<keyword evidence="7" id="KW-0418">Kinase</keyword>
<dbReference type="CDD" id="cd17546">
    <property type="entry name" value="REC_hyHK_CKI1_RcsC-like"/>
    <property type="match status" value="1"/>
</dbReference>
<dbReference type="InterPro" id="IPR003594">
    <property type="entry name" value="HATPase_dom"/>
</dbReference>
<dbReference type="Pfam" id="PF13426">
    <property type="entry name" value="PAS_9"/>
    <property type="match status" value="1"/>
</dbReference>
<feature type="domain" description="Response regulatory" evidence="17">
    <location>
        <begin position="719"/>
        <end position="835"/>
    </location>
</feature>
<dbReference type="InterPro" id="IPR001789">
    <property type="entry name" value="Sig_transdc_resp-reg_receiver"/>
</dbReference>
<comment type="catalytic activity">
    <reaction evidence="1">
        <text>ATP + protein L-histidine = ADP + protein N-phospho-L-histidine.</text>
        <dbReference type="EC" id="2.7.13.3"/>
    </reaction>
</comment>
<dbReference type="PANTHER" id="PTHR45339">
    <property type="entry name" value="HYBRID SIGNAL TRANSDUCTION HISTIDINE KINASE J"/>
    <property type="match status" value="1"/>
</dbReference>
<evidence type="ECO:0000256" key="11">
    <source>
        <dbReference type="ARBA" id="ARBA00058004"/>
    </source>
</evidence>
<reference evidence="20" key="1">
    <citation type="submission" date="2019-03" db="EMBL/GenBank/DDBJ databases">
        <title>Aquabacterium pictum sp.nov., the first bacteriochlorophyll a-containing freshwater bacterium in the genus Aquabacterium of the class Betaproteobacteria.</title>
        <authorList>
            <person name="Hirose S."/>
            <person name="Tank M."/>
            <person name="Hara E."/>
            <person name="Tamaki H."/>
            <person name="Takaichi S."/>
            <person name="Haruta S."/>
            <person name="Hanada S."/>
        </authorList>
    </citation>
    <scope>NUCLEOTIDE SEQUENCE [LARGE SCALE GENOMIC DNA]</scope>
    <source>
        <strain evidence="20">W35</strain>
    </source>
</reference>
<evidence type="ECO:0000256" key="10">
    <source>
        <dbReference type="ARBA" id="ARBA00023026"/>
    </source>
</evidence>
<sequence length="845" mass="90101">MFTNVALVVWVVSGQLASRSLHLQQAEVRTMNLARVLEQGIAGTIDRIDLALLAVADDLERQLAAAGGFDPPRANAEILRYSQRLQGLASMRLADADGTVVLGADVVAGQHASWADRPTFIALRDDPAAGLVISPPIVGRVSGVWVVSFSRRVNRPDGRFAGVLAASVTLDAFNRLVAMPDLGRNGVVALRSADFTLVARHPPLAARPRGEIGNQTVPPELAAAVASGRREGSYRTAQTADGQARVVGYRLLEGRPFILVVGLGEADVLAAWDADLRATAVQLGLFVLLSTGAGWLLWRAARQQRLALERNQALLRGAGDGIHIVDAEGRVVEASDAFARLVGGERADVLGTPLAQWLVEPAQGPAPPRPAGGADQLVEAQLRHRDGHLVDVEISRQPLVLDDRPVVFASARPIAERKQAEAAIRGLNAELELRVRQRTADLEVANQGLVQARDAAEAANRAKSAFLANMSHEIRTPMNGILGMANLLRRGGVTPQQAERLDRIDAAGAHLVAIIDDMLDLSKIEAGRLTLQAAPLSPALLLEQVRIQMVDRAQAKGLQLRVESGALPLLLQGDATRLQQALLNYVGNAIKFTQAGSVTLRARVESEAEDGVLLRFEVEDTGIGIAPEVQPRLFHAFEQADSSTTRRYGGTGLGLAITRRLATLMGGDAGLHSQPGQGSLFWFTARLAPAVGAQAAQPPVADAGLGAEQLLRRHHAGRMVLLVEDEPINREVVSILLQSAGLEVVQAVDGLQAVELAASRLPDLVLMDMQMPHLDGVAATRRIRLLPGGARLPIIALTANAYAENRAECLAGGMDDFIAKPIDPDLLFALVLQWLPAADAPVLTR</sequence>
<evidence type="ECO:0000259" key="17">
    <source>
        <dbReference type="PROSITE" id="PS50110"/>
    </source>
</evidence>
<evidence type="ECO:0000256" key="1">
    <source>
        <dbReference type="ARBA" id="ARBA00000085"/>
    </source>
</evidence>
<name>A0A480AN00_9BURK</name>
<dbReference type="Gene3D" id="3.40.50.2300">
    <property type="match status" value="1"/>
</dbReference>
<proteinExistence type="predicted"/>
<feature type="domain" description="PAS" evidence="18">
    <location>
        <begin position="307"/>
        <end position="361"/>
    </location>
</feature>
<dbReference type="Gene3D" id="3.30.450.20">
    <property type="entry name" value="PAS domain"/>
    <property type="match status" value="3"/>
</dbReference>
<dbReference type="Proteomes" id="UP000301751">
    <property type="component" value="Unassembled WGS sequence"/>
</dbReference>
<dbReference type="InterPro" id="IPR036097">
    <property type="entry name" value="HisK_dim/P_sf"/>
</dbReference>
<evidence type="ECO:0000256" key="14">
    <source>
        <dbReference type="ARBA" id="ARBA00070152"/>
    </source>
</evidence>
<dbReference type="SUPFAM" id="SSF55874">
    <property type="entry name" value="ATPase domain of HSP90 chaperone/DNA topoisomerase II/histidine kinase"/>
    <property type="match status" value="1"/>
</dbReference>
<dbReference type="Pfam" id="PF00512">
    <property type="entry name" value="HisKA"/>
    <property type="match status" value="1"/>
</dbReference>
<dbReference type="AlphaFoldDB" id="A0A480AN00"/>
<keyword evidence="8" id="KW-0067">ATP-binding</keyword>
<feature type="modified residue" description="4-aspartylphosphate" evidence="15">
    <location>
        <position position="768"/>
    </location>
</feature>
<dbReference type="SMART" id="SM00388">
    <property type="entry name" value="HisKA"/>
    <property type="match status" value="1"/>
</dbReference>
<dbReference type="SMART" id="SM00387">
    <property type="entry name" value="HATPase_c"/>
    <property type="match status" value="1"/>
</dbReference>
<comment type="caution">
    <text evidence="19">The sequence shown here is derived from an EMBL/GenBank/DDBJ whole genome shotgun (WGS) entry which is preliminary data.</text>
</comment>
<evidence type="ECO:0000256" key="13">
    <source>
        <dbReference type="ARBA" id="ARBA00068150"/>
    </source>
</evidence>
<dbReference type="PRINTS" id="PR00344">
    <property type="entry name" value="BCTRLSENSOR"/>
</dbReference>
<dbReference type="InterPro" id="IPR036890">
    <property type="entry name" value="HATPase_C_sf"/>
</dbReference>
<evidence type="ECO:0000313" key="19">
    <source>
        <dbReference type="EMBL" id="GCL62861.1"/>
    </source>
</evidence>
<keyword evidence="4" id="KW-0808">Transferase</keyword>
<evidence type="ECO:0000256" key="8">
    <source>
        <dbReference type="ARBA" id="ARBA00022840"/>
    </source>
</evidence>
<evidence type="ECO:0000256" key="6">
    <source>
        <dbReference type="ARBA" id="ARBA00022741"/>
    </source>
</evidence>
<dbReference type="InterPro" id="IPR000014">
    <property type="entry name" value="PAS"/>
</dbReference>
<dbReference type="FunFam" id="1.10.287.130:FF:000002">
    <property type="entry name" value="Two-component osmosensing histidine kinase"/>
    <property type="match status" value="1"/>
</dbReference>
<dbReference type="CDD" id="cd12914">
    <property type="entry name" value="PDC1_DGC_like"/>
    <property type="match status" value="1"/>
</dbReference>
<comment type="function">
    <text evidence="11">Member of the two-component regulatory system BvgS/BvgA. Phosphorylates BvgA via a four-step phosphorelay in response to environmental signals.</text>
</comment>
<dbReference type="Gene3D" id="1.10.287.130">
    <property type="match status" value="1"/>
</dbReference>
<dbReference type="PROSITE" id="PS50109">
    <property type="entry name" value="HIS_KIN"/>
    <property type="match status" value="1"/>
</dbReference>
<dbReference type="CDD" id="cd00082">
    <property type="entry name" value="HisKA"/>
    <property type="match status" value="1"/>
</dbReference>
<evidence type="ECO:0000259" key="16">
    <source>
        <dbReference type="PROSITE" id="PS50109"/>
    </source>
</evidence>
<evidence type="ECO:0000256" key="9">
    <source>
        <dbReference type="ARBA" id="ARBA00023012"/>
    </source>
</evidence>
<dbReference type="PROSITE" id="PS50112">
    <property type="entry name" value="PAS"/>
    <property type="match status" value="1"/>
</dbReference>
<gene>
    <name evidence="19" type="ORF">AQPW35_19420</name>
</gene>
<evidence type="ECO:0000256" key="4">
    <source>
        <dbReference type="ARBA" id="ARBA00022679"/>
    </source>
</evidence>
<dbReference type="CDD" id="cd16922">
    <property type="entry name" value="HATPase_EvgS-ArcB-TorS-like"/>
    <property type="match status" value="1"/>
</dbReference>
<keyword evidence="6" id="KW-0547">Nucleotide-binding</keyword>
<dbReference type="InterPro" id="IPR011006">
    <property type="entry name" value="CheY-like_superfamily"/>
</dbReference>
<dbReference type="NCBIfam" id="TIGR00229">
    <property type="entry name" value="sensory_box"/>
    <property type="match status" value="1"/>
</dbReference>
<dbReference type="EMBL" id="BJCL01000004">
    <property type="protein sequence ID" value="GCL62861.1"/>
    <property type="molecule type" value="Genomic_DNA"/>
</dbReference>
<evidence type="ECO:0000256" key="3">
    <source>
        <dbReference type="ARBA" id="ARBA00022553"/>
    </source>
</evidence>
<keyword evidence="3 15" id="KW-0597">Phosphoprotein</keyword>
<evidence type="ECO:0000256" key="2">
    <source>
        <dbReference type="ARBA" id="ARBA00012438"/>
    </source>
</evidence>
<dbReference type="CDD" id="cd00130">
    <property type="entry name" value="PAS"/>
    <property type="match status" value="1"/>
</dbReference>
<dbReference type="PROSITE" id="PS50110">
    <property type="entry name" value="RESPONSE_REGULATORY"/>
    <property type="match status" value="1"/>
</dbReference>
<dbReference type="GO" id="GO:0005524">
    <property type="term" value="F:ATP binding"/>
    <property type="evidence" value="ECO:0007669"/>
    <property type="project" value="UniProtKB-KW"/>
</dbReference>
<keyword evidence="5" id="KW-0732">Signal</keyword>
<dbReference type="PANTHER" id="PTHR45339:SF5">
    <property type="entry name" value="HISTIDINE KINASE"/>
    <property type="match status" value="1"/>
</dbReference>
<evidence type="ECO:0000256" key="7">
    <source>
        <dbReference type="ARBA" id="ARBA00022777"/>
    </source>
</evidence>
<dbReference type="CDD" id="cd12915">
    <property type="entry name" value="PDC2_DGC_like"/>
    <property type="match status" value="1"/>
</dbReference>
<keyword evidence="10" id="KW-0843">Virulence</keyword>
<dbReference type="SMART" id="SM00448">
    <property type="entry name" value="REC"/>
    <property type="match status" value="1"/>
</dbReference>
<evidence type="ECO:0000256" key="5">
    <source>
        <dbReference type="ARBA" id="ARBA00022729"/>
    </source>
</evidence>
<evidence type="ECO:0000256" key="12">
    <source>
        <dbReference type="ARBA" id="ARBA00064003"/>
    </source>
</evidence>
<keyword evidence="20" id="KW-1185">Reference proteome</keyword>
<dbReference type="Pfam" id="PF02518">
    <property type="entry name" value="HATPase_c"/>
    <property type="match status" value="1"/>
</dbReference>
<dbReference type="InterPro" id="IPR035965">
    <property type="entry name" value="PAS-like_dom_sf"/>
</dbReference>
<keyword evidence="9" id="KW-0902">Two-component regulatory system</keyword>
<dbReference type="InterPro" id="IPR003661">
    <property type="entry name" value="HisK_dim/P_dom"/>
</dbReference>
<comment type="subunit">
    <text evidence="12">At low DSF concentrations, interacts with RpfF.</text>
</comment>
<dbReference type="FunFam" id="3.30.565.10:FF:000010">
    <property type="entry name" value="Sensor histidine kinase RcsC"/>
    <property type="match status" value="1"/>
</dbReference>
<dbReference type="Gene3D" id="3.30.565.10">
    <property type="entry name" value="Histidine kinase-like ATPase, C-terminal domain"/>
    <property type="match status" value="1"/>
</dbReference>
<organism evidence="19 20">
    <name type="scientific">Pseudaquabacterium pictum</name>
    <dbReference type="NCBI Taxonomy" id="2315236"/>
    <lineage>
        <taxon>Bacteria</taxon>
        <taxon>Pseudomonadati</taxon>
        <taxon>Pseudomonadota</taxon>
        <taxon>Betaproteobacteria</taxon>
        <taxon>Burkholderiales</taxon>
        <taxon>Sphaerotilaceae</taxon>
        <taxon>Pseudaquabacterium</taxon>
    </lineage>
</organism>